<sequence length="372" mass="39972">MIDLIIGYALPFVAVLTVLVFVHELGHYLVARWCGVAVETFSIGFGREIYGWNDSRGTRWRVSILPFGGYVKFAGDQGPASTPDRAAPADDPDNFHNKRLWQRAAVVVAGPAANFLFAIFIFAALFISLGQPQTPARVDTVLPDSAAAQAGLQPGDLIVAADGETVDDFGDIRRIVAVNLDRELDLAVERDGEVVHFVLRPEVVEIDDGFGRTSRVGRIGITAVAQSEYRSLGPLEAVGEAVERTWETTTATLSAVGDMFIGERSVQELRGPLGIAHLSGEVAQFGIVSLVNFAAFISISLGLINLFPIPMLDGGHLLFYAVEAVRGRPLGEATQEIGYRIGLGLVVGLMLLATMNDVVQFGLADFVTGLFS</sequence>
<feature type="domain" description="PDZ" evidence="12">
    <location>
        <begin position="138"/>
        <end position="202"/>
    </location>
</feature>
<dbReference type="CDD" id="cd23081">
    <property type="entry name" value="cpPDZ_EcRseP-like"/>
    <property type="match status" value="1"/>
</dbReference>
<organism evidence="13 14">
    <name type="scientific">Minwuia thermotolerans</name>
    <dbReference type="NCBI Taxonomy" id="2056226"/>
    <lineage>
        <taxon>Bacteria</taxon>
        <taxon>Pseudomonadati</taxon>
        <taxon>Pseudomonadota</taxon>
        <taxon>Alphaproteobacteria</taxon>
        <taxon>Minwuiales</taxon>
        <taxon>Minwuiaceae</taxon>
        <taxon>Minwuia</taxon>
    </lineage>
</organism>
<feature type="transmembrane region" description="Helical" evidence="11">
    <location>
        <begin position="104"/>
        <end position="127"/>
    </location>
</feature>
<keyword evidence="10 11" id="KW-0472">Membrane</keyword>
<proteinExistence type="inferred from homology"/>
<dbReference type="Pfam" id="PF02163">
    <property type="entry name" value="Peptidase_M50"/>
    <property type="match status" value="1"/>
</dbReference>
<evidence type="ECO:0000256" key="7">
    <source>
        <dbReference type="ARBA" id="ARBA00022833"/>
    </source>
</evidence>
<dbReference type="GO" id="GO:0016020">
    <property type="term" value="C:membrane"/>
    <property type="evidence" value="ECO:0007669"/>
    <property type="project" value="UniProtKB-SubCell"/>
</dbReference>
<evidence type="ECO:0000256" key="4">
    <source>
        <dbReference type="ARBA" id="ARBA00022670"/>
    </source>
</evidence>
<dbReference type="AlphaFoldDB" id="A0A2M9G1I4"/>
<keyword evidence="7 11" id="KW-0862">Zinc</keyword>
<name>A0A2M9G1I4_9PROT</name>
<feature type="transmembrane region" description="Helical" evidence="11">
    <location>
        <begin position="337"/>
        <end position="355"/>
    </location>
</feature>
<evidence type="ECO:0000256" key="2">
    <source>
        <dbReference type="ARBA" id="ARBA00004141"/>
    </source>
</evidence>
<accession>A0A2M9G1I4</accession>
<dbReference type="InterPro" id="IPR041489">
    <property type="entry name" value="PDZ_6"/>
</dbReference>
<dbReference type="EMBL" id="PHIG01000032">
    <property type="protein sequence ID" value="PJK29571.1"/>
    <property type="molecule type" value="Genomic_DNA"/>
</dbReference>
<gene>
    <name evidence="13" type="primary">rseP</name>
    <name evidence="13" type="ORF">CVT23_10955</name>
</gene>
<keyword evidence="9 11" id="KW-0482">Metalloprotease</keyword>
<dbReference type="SMART" id="SM00228">
    <property type="entry name" value="PDZ"/>
    <property type="match status" value="1"/>
</dbReference>
<dbReference type="Proteomes" id="UP000229498">
    <property type="component" value="Unassembled WGS sequence"/>
</dbReference>
<dbReference type="PANTHER" id="PTHR42837">
    <property type="entry name" value="REGULATOR OF SIGMA-E PROTEASE RSEP"/>
    <property type="match status" value="1"/>
</dbReference>
<dbReference type="InterPro" id="IPR036034">
    <property type="entry name" value="PDZ_sf"/>
</dbReference>
<dbReference type="GO" id="GO:0046872">
    <property type="term" value="F:metal ion binding"/>
    <property type="evidence" value="ECO:0007669"/>
    <property type="project" value="UniProtKB-KW"/>
</dbReference>
<evidence type="ECO:0000256" key="6">
    <source>
        <dbReference type="ARBA" id="ARBA00022801"/>
    </source>
</evidence>
<keyword evidence="14" id="KW-1185">Reference proteome</keyword>
<evidence type="ECO:0000256" key="1">
    <source>
        <dbReference type="ARBA" id="ARBA00001947"/>
    </source>
</evidence>
<comment type="cofactor">
    <cofactor evidence="1 11">
        <name>Zn(2+)</name>
        <dbReference type="ChEBI" id="CHEBI:29105"/>
    </cofactor>
</comment>
<comment type="subcellular location">
    <subcellularLocation>
        <location evidence="2">Membrane</location>
        <topology evidence="2">Multi-pass membrane protein</topology>
    </subcellularLocation>
</comment>
<keyword evidence="11" id="KW-0479">Metal-binding</keyword>
<evidence type="ECO:0000259" key="12">
    <source>
        <dbReference type="PROSITE" id="PS50106"/>
    </source>
</evidence>
<dbReference type="CDD" id="cd06163">
    <property type="entry name" value="S2P-M50_PDZ_RseP-like"/>
    <property type="match status" value="1"/>
</dbReference>
<dbReference type="Pfam" id="PF17820">
    <property type="entry name" value="PDZ_6"/>
    <property type="match status" value="1"/>
</dbReference>
<comment type="caution">
    <text evidence="13">The sequence shown here is derived from an EMBL/GenBank/DDBJ whole genome shotgun (WGS) entry which is preliminary data.</text>
</comment>
<comment type="similarity">
    <text evidence="3 11">Belongs to the peptidase M50B family.</text>
</comment>
<dbReference type="InterPro" id="IPR004387">
    <property type="entry name" value="Pept_M50_Zn"/>
</dbReference>
<protein>
    <recommendedName>
        <fullName evidence="11">Zinc metalloprotease</fullName>
        <ecNumber evidence="11">3.4.24.-</ecNumber>
    </recommendedName>
</protein>
<dbReference type="NCBIfam" id="TIGR00054">
    <property type="entry name" value="RIP metalloprotease RseP"/>
    <property type="match status" value="1"/>
</dbReference>
<dbReference type="PANTHER" id="PTHR42837:SF2">
    <property type="entry name" value="MEMBRANE METALLOPROTEASE ARASP2, CHLOROPLASTIC-RELATED"/>
    <property type="match status" value="1"/>
</dbReference>
<dbReference type="OrthoDB" id="9782003at2"/>
<evidence type="ECO:0000313" key="13">
    <source>
        <dbReference type="EMBL" id="PJK29571.1"/>
    </source>
</evidence>
<dbReference type="PROSITE" id="PS50106">
    <property type="entry name" value="PDZ"/>
    <property type="match status" value="1"/>
</dbReference>
<dbReference type="GO" id="GO:0004222">
    <property type="term" value="F:metalloendopeptidase activity"/>
    <property type="evidence" value="ECO:0007669"/>
    <property type="project" value="InterPro"/>
</dbReference>
<evidence type="ECO:0000256" key="5">
    <source>
        <dbReference type="ARBA" id="ARBA00022692"/>
    </source>
</evidence>
<evidence type="ECO:0000256" key="8">
    <source>
        <dbReference type="ARBA" id="ARBA00022989"/>
    </source>
</evidence>
<dbReference type="GO" id="GO:0006508">
    <property type="term" value="P:proteolysis"/>
    <property type="evidence" value="ECO:0007669"/>
    <property type="project" value="UniProtKB-KW"/>
</dbReference>
<evidence type="ECO:0000256" key="3">
    <source>
        <dbReference type="ARBA" id="ARBA00007931"/>
    </source>
</evidence>
<reference evidence="13 14" key="1">
    <citation type="submission" date="2017-11" db="EMBL/GenBank/DDBJ databases">
        <title>Draft genome sequence of Rhizobiales bacterium SY3-13.</title>
        <authorList>
            <person name="Sun C."/>
        </authorList>
    </citation>
    <scope>NUCLEOTIDE SEQUENCE [LARGE SCALE GENOMIC DNA]</scope>
    <source>
        <strain evidence="13 14">SY3-13</strain>
    </source>
</reference>
<dbReference type="RefSeq" id="WP_109793595.1">
    <property type="nucleotide sequence ID" value="NZ_PHIG01000032.1"/>
</dbReference>
<keyword evidence="8 11" id="KW-1133">Transmembrane helix</keyword>
<feature type="transmembrane region" description="Helical" evidence="11">
    <location>
        <begin position="6"/>
        <end position="22"/>
    </location>
</feature>
<evidence type="ECO:0000313" key="14">
    <source>
        <dbReference type="Proteomes" id="UP000229498"/>
    </source>
</evidence>
<keyword evidence="4 13" id="KW-0645">Protease</keyword>
<evidence type="ECO:0000256" key="11">
    <source>
        <dbReference type="RuleBase" id="RU362031"/>
    </source>
</evidence>
<dbReference type="SUPFAM" id="SSF50156">
    <property type="entry name" value="PDZ domain-like"/>
    <property type="match status" value="1"/>
</dbReference>
<dbReference type="Gene3D" id="2.30.42.10">
    <property type="match status" value="1"/>
</dbReference>
<feature type="transmembrane region" description="Helical" evidence="11">
    <location>
        <begin position="285"/>
        <end position="307"/>
    </location>
</feature>
<evidence type="ECO:0000256" key="10">
    <source>
        <dbReference type="ARBA" id="ARBA00023136"/>
    </source>
</evidence>
<evidence type="ECO:0000256" key="9">
    <source>
        <dbReference type="ARBA" id="ARBA00023049"/>
    </source>
</evidence>
<dbReference type="EC" id="3.4.24.-" evidence="11"/>
<dbReference type="InterPro" id="IPR008915">
    <property type="entry name" value="Peptidase_M50"/>
</dbReference>
<dbReference type="InterPro" id="IPR001478">
    <property type="entry name" value="PDZ"/>
</dbReference>
<keyword evidence="6 11" id="KW-0378">Hydrolase</keyword>
<keyword evidence="5 11" id="KW-0812">Transmembrane</keyword>